<evidence type="ECO:0000313" key="1">
    <source>
        <dbReference type="EMBL" id="SNS89241.1"/>
    </source>
</evidence>
<name>A0A239I6Y3_9SPHN</name>
<protein>
    <submittedName>
        <fullName evidence="1">Uncharacterized protein</fullName>
    </submittedName>
</protein>
<reference evidence="1 2" key="1">
    <citation type="submission" date="2017-06" db="EMBL/GenBank/DDBJ databases">
        <authorList>
            <person name="Kim H.J."/>
            <person name="Triplett B.A."/>
        </authorList>
    </citation>
    <scope>NUCLEOTIDE SEQUENCE [LARGE SCALE GENOMIC DNA]</scope>
    <source>
        <strain evidence="1 2">DS15</strain>
    </source>
</reference>
<dbReference type="InterPro" id="IPR046662">
    <property type="entry name" value="DUF6771"/>
</dbReference>
<proteinExistence type="predicted"/>
<dbReference type="Pfam" id="PF20561">
    <property type="entry name" value="DUF6771"/>
    <property type="match status" value="1"/>
</dbReference>
<dbReference type="AlphaFoldDB" id="A0A239I6Y3"/>
<organism evidence="1 2">
    <name type="scientific">Sphingopyxis indica</name>
    <dbReference type="NCBI Taxonomy" id="436663"/>
    <lineage>
        <taxon>Bacteria</taxon>
        <taxon>Pseudomonadati</taxon>
        <taxon>Pseudomonadota</taxon>
        <taxon>Alphaproteobacteria</taxon>
        <taxon>Sphingomonadales</taxon>
        <taxon>Sphingomonadaceae</taxon>
        <taxon>Sphingopyxis</taxon>
    </lineage>
</organism>
<evidence type="ECO:0000313" key="2">
    <source>
        <dbReference type="Proteomes" id="UP000198339"/>
    </source>
</evidence>
<dbReference type="EMBL" id="FZPA01000007">
    <property type="protein sequence ID" value="SNS89241.1"/>
    <property type="molecule type" value="Genomic_DNA"/>
</dbReference>
<keyword evidence="2" id="KW-1185">Reference proteome</keyword>
<dbReference type="Proteomes" id="UP000198339">
    <property type="component" value="Unassembled WGS sequence"/>
</dbReference>
<gene>
    <name evidence="1" type="ORF">SAMN06295955_10758</name>
</gene>
<accession>A0A239I6Y3</accession>
<sequence length="55" mass="6191">MTRELTDTILRVVERAPQWVRRDLDAKDPVARIRAEESLAAMIADALDQKADAKA</sequence>
<dbReference type="RefSeq" id="WP_170935517.1">
    <property type="nucleotide sequence ID" value="NZ_CP076394.1"/>
</dbReference>